<dbReference type="SUPFAM" id="SSF50182">
    <property type="entry name" value="Sm-like ribonucleoproteins"/>
    <property type="match status" value="1"/>
</dbReference>
<evidence type="ECO:0000256" key="4">
    <source>
        <dbReference type="ARBA" id="ARBA00022728"/>
    </source>
</evidence>
<dbReference type="GO" id="GO:0071013">
    <property type="term" value="C:catalytic step 2 spliceosome"/>
    <property type="evidence" value="ECO:0007669"/>
    <property type="project" value="TreeGrafter"/>
</dbReference>
<dbReference type="GO" id="GO:0097526">
    <property type="term" value="C:spliceosomal tri-snRNP complex"/>
    <property type="evidence" value="ECO:0007669"/>
    <property type="project" value="TreeGrafter"/>
</dbReference>
<evidence type="ECO:0000256" key="7">
    <source>
        <dbReference type="ARBA" id="ARBA00023242"/>
    </source>
</evidence>
<dbReference type="AlphaFoldDB" id="A0A7S4DX65"/>
<evidence type="ECO:0000256" key="8">
    <source>
        <dbReference type="ARBA" id="ARBA00023274"/>
    </source>
</evidence>
<dbReference type="InterPro" id="IPR044641">
    <property type="entry name" value="Lsm7/SmG-like"/>
</dbReference>
<dbReference type="GO" id="GO:0003723">
    <property type="term" value="F:RNA binding"/>
    <property type="evidence" value="ECO:0007669"/>
    <property type="project" value="UniProtKB-KW"/>
</dbReference>
<evidence type="ECO:0000256" key="5">
    <source>
        <dbReference type="ARBA" id="ARBA00022884"/>
    </source>
</evidence>
<evidence type="ECO:0000256" key="6">
    <source>
        <dbReference type="ARBA" id="ARBA00023187"/>
    </source>
</evidence>
<evidence type="ECO:0000313" key="10">
    <source>
        <dbReference type="EMBL" id="CAE0676240.1"/>
    </source>
</evidence>
<keyword evidence="4" id="KW-0747">Spliceosome</keyword>
<sequence length="104" mass="11529">MAQKKPKKGNIIELNKYIDKPIRVKFTGGREVVGILKGYDQLVNVVLDDTEEYLRDAIDPYKVTNKTRSLGLTVVRGTSVLLISPVDGTKEIANPFNGQKAVID</sequence>
<keyword evidence="6" id="KW-0508">mRNA splicing</keyword>
<dbReference type="GO" id="GO:0071004">
    <property type="term" value="C:U2-type prespliceosome"/>
    <property type="evidence" value="ECO:0007669"/>
    <property type="project" value="TreeGrafter"/>
</dbReference>
<dbReference type="GO" id="GO:0000398">
    <property type="term" value="P:mRNA splicing, via spliceosome"/>
    <property type="evidence" value="ECO:0007669"/>
    <property type="project" value="InterPro"/>
</dbReference>
<reference evidence="10" key="1">
    <citation type="submission" date="2021-01" db="EMBL/GenBank/DDBJ databases">
        <authorList>
            <person name="Corre E."/>
            <person name="Pelletier E."/>
            <person name="Niang G."/>
            <person name="Scheremetjew M."/>
            <person name="Finn R."/>
            <person name="Kale V."/>
            <person name="Holt S."/>
            <person name="Cochrane G."/>
            <person name="Meng A."/>
            <person name="Brown T."/>
            <person name="Cohen L."/>
        </authorList>
    </citation>
    <scope>NUCLEOTIDE SEQUENCE</scope>
    <source>
        <strain evidence="10">CCCM811</strain>
    </source>
</reference>
<dbReference type="GO" id="GO:1990726">
    <property type="term" value="C:Lsm1-7-Pat1 complex"/>
    <property type="evidence" value="ECO:0007669"/>
    <property type="project" value="TreeGrafter"/>
</dbReference>
<keyword evidence="8" id="KW-0687">Ribonucleoprotein</keyword>
<name>A0A7S4DX65_9EUKA</name>
<dbReference type="InterPro" id="IPR001163">
    <property type="entry name" value="Sm_dom_euk/arc"/>
</dbReference>
<dbReference type="PROSITE" id="PS52002">
    <property type="entry name" value="SM"/>
    <property type="match status" value="1"/>
</dbReference>
<keyword evidence="7" id="KW-0539">Nucleus</keyword>
<dbReference type="GO" id="GO:0005688">
    <property type="term" value="C:U6 snRNP"/>
    <property type="evidence" value="ECO:0007669"/>
    <property type="project" value="TreeGrafter"/>
</dbReference>
<dbReference type="Pfam" id="PF01423">
    <property type="entry name" value="LSM"/>
    <property type="match status" value="1"/>
</dbReference>
<feature type="domain" description="Sm" evidence="9">
    <location>
        <begin position="9"/>
        <end position="89"/>
    </location>
</feature>
<dbReference type="GO" id="GO:0005689">
    <property type="term" value="C:U12-type spliceosomal complex"/>
    <property type="evidence" value="ECO:0007669"/>
    <property type="project" value="TreeGrafter"/>
</dbReference>
<dbReference type="InterPro" id="IPR010920">
    <property type="entry name" value="LSM_dom_sf"/>
</dbReference>
<evidence type="ECO:0000259" key="9">
    <source>
        <dbReference type="PROSITE" id="PS52002"/>
    </source>
</evidence>
<evidence type="ECO:0000256" key="3">
    <source>
        <dbReference type="ARBA" id="ARBA00022664"/>
    </source>
</evidence>
<dbReference type="SMART" id="SM00651">
    <property type="entry name" value="Sm"/>
    <property type="match status" value="1"/>
</dbReference>
<comment type="similarity">
    <text evidence="2">Belongs to the snRNP Sm proteins family.</text>
</comment>
<organism evidence="10">
    <name type="scientific">Lotharella globosa</name>
    <dbReference type="NCBI Taxonomy" id="91324"/>
    <lineage>
        <taxon>Eukaryota</taxon>
        <taxon>Sar</taxon>
        <taxon>Rhizaria</taxon>
        <taxon>Cercozoa</taxon>
        <taxon>Chlorarachniophyceae</taxon>
        <taxon>Lotharella</taxon>
    </lineage>
</organism>
<accession>A0A7S4DX65</accession>
<comment type="subcellular location">
    <subcellularLocation>
        <location evidence="1">Nucleus</location>
    </subcellularLocation>
</comment>
<evidence type="ECO:0000256" key="1">
    <source>
        <dbReference type="ARBA" id="ARBA00004123"/>
    </source>
</evidence>
<dbReference type="GO" id="GO:0000956">
    <property type="term" value="P:nuclear-transcribed mRNA catabolic process"/>
    <property type="evidence" value="ECO:0007669"/>
    <property type="project" value="InterPro"/>
</dbReference>
<dbReference type="Gene3D" id="2.30.30.100">
    <property type="match status" value="1"/>
</dbReference>
<dbReference type="EMBL" id="HBIV01039473">
    <property type="protein sequence ID" value="CAE0676240.1"/>
    <property type="molecule type" value="Transcribed_RNA"/>
</dbReference>
<dbReference type="CDD" id="cd01729">
    <property type="entry name" value="LSm7"/>
    <property type="match status" value="1"/>
</dbReference>
<evidence type="ECO:0000256" key="2">
    <source>
        <dbReference type="ARBA" id="ARBA00006850"/>
    </source>
</evidence>
<dbReference type="PIRSF" id="PIRSF037188">
    <property type="entry name" value="U6_snRNA_Lsm7"/>
    <property type="match status" value="1"/>
</dbReference>
<gene>
    <name evidence="10" type="ORF">LGLO00237_LOCUS28018</name>
</gene>
<proteinExistence type="inferred from homology"/>
<dbReference type="InterPro" id="IPR017132">
    <property type="entry name" value="Lsm7"/>
</dbReference>
<dbReference type="InterPro" id="IPR047575">
    <property type="entry name" value="Sm"/>
</dbReference>
<keyword evidence="5" id="KW-0694">RNA-binding</keyword>
<protein>
    <recommendedName>
        <fullName evidence="9">Sm domain-containing protein</fullName>
    </recommendedName>
</protein>
<dbReference type="PANTHER" id="PTHR10553">
    <property type="entry name" value="SMALL NUCLEAR RIBONUCLEOPROTEIN"/>
    <property type="match status" value="1"/>
</dbReference>
<dbReference type="PANTHER" id="PTHR10553:SF5">
    <property type="entry name" value="U6 SNRNA-ASSOCIATED SM-LIKE PROTEIN LSM7"/>
    <property type="match status" value="1"/>
</dbReference>
<keyword evidence="3" id="KW-0507">mRNA processing</keyword>